<evidence type="ECO:0000256" key="1">
    <source>
        <dbReference type="ARBA" id="ARBA00022553"/>
    </source>
</evidence>
<dbReference type="PROSITE" id="PS50043">
    <property type="entry name" value="HTH_LUXR_2"/>
    <property type="match status" value="1"/>
</dbReference>
<evidence type="ECO:0000313" key="8">
    <source>
        <dbReference type="EMBL" id="NIH54705.1"/>
    </source>
</evidence>
<dbReference type="Proteomes" id="UP000541033">
    <property type="component" value="Unassembled WGS sequence"/>
</dbReference>
<dbReference type="AlphaFoldDB" id="A0A7X5R2Y2"/>
<dbReference type="Gene3D" id="3.40.50.2300">
    <property type="match status" value="1"/>
</dbReference>
<keyword evidence="3 8" id="KW-0238">DNA-binding</keyword>
<protein>
    <submittedName>
        <fullName evidence="8">DNA-binding NarL/FixJ family response regulator</fullName>
    </submittedName>
</protein>
<dbReference type="InterPro" id="IPR016032">
    <property type="entry name" value="Sig_transdc_resp-reg_C-effctor"/>
</dbReference>
<name>A0A7X5R2Y2_9MICO</name>
<comment type="caution">
    <text evidence="8">The sequence shown here is derived from an EMBL/GenBank/DDBJ whole genome shotgun (WGS) entry which is preliminary data.</text>
</comment>
<organism evidence="8 9">
    <name type="scientific">Lysinibacter cavernae</name>
    <dbReference type="NCBI Taxonomy" id="1640652"/>
    <lineage>
        <taxon>Bacteria</taxon>
        <taxon>Bacillati</taxon>
        <taxon>Actinomycetota</taxon>
        <taxon>Actinomycetes</taxon>
        <taxon>Micrococcales</taxon>
        <taxon>Microbacteriaceae</taxon>
        <taxon>Lysinibacter</taxon>
    </lineage>
</organism>
<feature type="modified residue" description="4-aspartylphosphate" evidence="5">
    <location>
        <position position="54"/>
    </location>
</feature>
<dbReference type="InterPro" id="IPR058245">
    <property type="entry name" value="NreC/VraR/RcsB-like_REC"/>
</dbReference>
<feature type="domain" description="Response regulatory" evidence="7">
    <location>
        <begin position="3"/>
        <end position="121"/>
    </location>
</feature>
<dbReference type="CDD" id="cd06170">
    <property type="entry name" value="LuxR_C_like"/>
    <property type="match status" value="1"/>
</dbReference>
<dbReference type="PANTHER" id="PTHR43214:SF24">
    <property type="entry name" value="TRANSCRIPTIONAL REGULATORY PROTEIN NARL-RELATED"/>
    <property type="match status" value="1"/>
</dbReference>
<dbReference type="InterPro" id="IPR000792">
    <property type="entry name" value="Tscrpt_reg_LuxR_C"/>
</dbReference>
<dbReference type="PROSITE" id="PS50110">
    <property type="entry name" value="RESPONSE_REGULATORY"/>
    <property type="match status" value="1"/>
</dbReference>
<evidence type="ECO:0000259" key="6">
    <source>
        <dbReference type="PROSITE" id="PS50043"/>
    </source>
</evidence>
<keyword evidence="9" id="KW-1185">Reference proteome</keyword>
<dbReference type="EMBL" id="JAAMOX010000002">
    <property type="protein sequence ID" value="NIH54705.1"/>
    <property type="molecule type" value="Genomic_DNA"/>
</dbReference>
<dbReference type="SMART" id="SM00421">
    <property type="entry name" value="HTH_LUXR"/>
    <property type="match status" value="1"/>
</dbReference>
<reference evidence="8 9" key="1">
    <citation type="submission" date="2020-02" db="EMBL/GenBank/DDBJ databases">
        <title>Sequencing the genomes of 1000 actinobacteria strains.</title>
        <authorList>
            <person name="Klenk H.-P."/>
        </authorList>
    </citation>
    <scope>NUCLEOTIDE SEQUENCE [LARGE SCALE GENOMIC DNA]</scope>
    <source>
        <strain evidence="8 9">DSM 27960</strain>
    </source>
</reference>
<dbReference type="InterPro" id="IPR001789">
    <property type="entry name" value="Sig_transdc_resp-reg_receiver"/>
</dbReference>
<dbReference type="GO" id="GO:0003677">
    <property type="term" value="F:DNA binding"/>
    <property type="evidence" value="ECO:0007669"/>
    <property type="project" value="UniProtKB-KW"/>
</dbReference>
<dbReference type="SMART" id="SM00448">
    <property type="entry name" value="REC"/>
    <property type="match status" value="1"/>
</dbReference>
<evidence type="ECO:0000256" key="3">
    <source>
        <dbReference type="ARBA" id="ARBA00023125"/>
    </source>
</evidence>
<dbReference type="RefSeq" id="WP_167151215.1">
    <property type="nucleotide sequence ID" value="NZ_JAAMOX010000002.1"/>
</dbReference>
<evidence type="ECO:0000259" key="7">
    <source>
        <dbReference type="PROSITE" id="PS50110"/>
    </source>
</evidence>
<evidence type="ECO:0000256" key="4">
    <source>
        <dbReference type="ARBA" id="ARBA00023163"/>
    </source>
</evidence>
<keyword evidence="2" id="KW-0805">Transcription regulation</keyword>
<dbReference type="Pfam" id="PF00196">
    <property type="entry name" value="GerE"/>
    <property type="match status" value="1"/>
</dbReference>
<dbReference type="InterPro" id="IPR011006">
    <property type="entry name" value="CheY-like_superfamily"/>
</dbReference>
<dbReference type="SUPFAM" id="SSF46894">
    <property type="entry name" value="C-terminal effector domain of the bipartite response regulators"/>
    <property type="match status" value="1"/>
</dbReference>
<keyword evidence="1 5" id="KW-0597">Phosphoprotein</keyword>
<evidence type="ECO:0000256" key="5">
    <source>
        <dbReference type="PROSITE-ProRule" id="PRU00169"/>
    </source>
</evidence>
<evidence type="ECO:0000256" key="2">
    <source>
        <dbReference type="ARBA" id="ARBA00023015"/>
    </source>
</evidence>
<dbReference type="Pfam" id="PF00072">
    <property type="entry name" value="Response_reg"/>
    <property type="match status" value="1"/>
</dbReference>
<evidence type="ECO:0000313" key="9">
    <source>
        <dbReference type="Proteomes" id="UP000541033"/>
    </source>
</evidence>
<feature type="domain" description="HTH luxR-type" evidence="6">
    <location>
        <begin position="151"/>
        <end position="216"/>
    </location>
</feature>
<dbReference type="InterPro" id="IPR039420">
    <property type="entry name" value="WalR-like"/>
</dbReference>
<proteinExistence type="predicted"/>
<dbReference type="CDD" id="cd17535">
    <property type="entry name" value="REC_NarL-like"/>
    <property type="match status" value="1"/>
</dbReference>
<keyword evidence="4" id="KW-0804">Transcription</keyword>
<dbReference type="PANTHER" id="PTHR43214">
    <property type="entry name" value="TWO-COMPONENT RESPONSE REGULATOR"/>
    <property type="match status" value="1"/>
</dbReference>
<gene>
    <name evidence="8" type="ORF">FHX76_002601</name>
</gene>
<sequence>MIRILIVDDQEMIRAGLRTIIDTHPELTVAAEAGDGITALHELASTDIDVVLMDIRMPGIDGVETTKRMRATHPASALRILVLTTFDQDENVLSAIRAGADGFLSKGASAAELTSGILSVAAGEHALSSTAVSALIGHALEPQQAPVDPEAAARFAELTEREGEVVRLVVSGLSNPEIAALLFLSPFTVKTHVNRAMMKSGVASRAQLVSIAIKAGFGDPA</sequence>
<dbReference type="PROSITE" id="PS00622">
    <property type="entry name" value="HTH_LUXR_1"/>
    <property type="match status" value="1"/>
</dbReference>
<dbReference type="PRINTS" id="PR00038">
    <property type="entry name" value="HTHLUXR"/>
</dbReference>
<dbReference type="GO" id="GO:0006355">
    <property type="term" value="P:regulation of DNA-templated transcription"/>
    <property type="evidence" value="ECO:0007669"/>
    <property type="project" value="InterPro"/>
</dbReference>
<dbReference type="GO" id="GO:0000160">
    <property type="term" value="P:phosphorelay signal transduction system"/>
    <property type="evidence" value="ECO:0007669"/>
    <property type="project" value="InterPro"/>
</dbReference>
<dbReference type="SUPFAM" id="SSF52172">
    <property type="entry name" value="CheY-like"/>
    <property type="match status" value="1"/>
</dbReference>
<accession>A0A7X5R2Y2</accession>